<dbReference type="InterPro" id="IPR003100">
    <property type="entry name" value="PAZ_dom"/>
</dbReference>
<dbReference type="InterPro" id="IPR041658">
    <property type="entry name" value="AAA_lid_11"/>
</dbReference>
<dbReference type="FunFam" id="1.10.1520.10:FF:000026">
    <property type="entry name" value="Dicer-like protein 1"/>
    <property type="match status" value="1"/>
</dbReference>
<keyword evidence="19 30" id="KW-0694">RNA-binding</keyword>
<keyword evidence="23" id="KW-0505">Motor protein</keyword>
<dbReference type="PROSITE" id="PS50821">
    <property type="entry name" value="PAZ"/>
    <property type="match status" value="1"/>
</dbReference>
<dbReference type="InterPro" id="IPR006935">
    <property type="entry name" value="Helicase/UvrB_N"/>
</dbReference>
<sequence length="5830" mass="660923">MPPLEVKPLAGYVRSQSLRIPSSLNLSGERTISTTEPTEGNDSSSEESGDNEQISTQRLISQNKRLQSAKFEALLSERADTLTGNSGRPTLDLPDAELSTASLVAKQDAGTGMLDPREYQVELFERAKSQNTIAVLDTGSGKTLIAVLLLKHIIQNELIDRANGKPPRISFFLVDSVTLAFQQAAVLRNNLDQNVAQFFGAMGTDLWSKQTWDHQFENNMVIVCTAEILNQCLLNSYIRMDQINLLIFDEAHHTKKDHPYARIIRESYLKADPTKRPRIFGMTASPIDTKGDIIESATKLEVLLDSKIATTSKPNLLREVVRRPIEESWEYDKLDPPFATKLYQILQARFGDISSLQPVFRFTLQASSELGPCCADRAWAYALADDVLPKLEGNVRKLAQSISSPIPQCALKEISRIQEASDIVKNHSFNSPNVPGELSPKVQLLRQKLIKYFEHPTKTKCIVFTQKRYTAKMLFDLFSTLEIPYLRPGVLIGVRSGDIVGMNVSFRQQFLALVKFRSGEINCLFATSVAEEGLDIPDCNLVVRFDLYNTLIQYVQSRGRARHSSSTYASMIERYNADHAARLVEVREAEKLMQSFCETLPEDRILHGIDSEIDSILQGEEEKRTFIIRATGAKLTYHSALAILARYASSLQYEKETSAQATYVVLPQNNSFVCEVILPEKSPVRGLTGVPASKKSAAKQSAAFDTCVLLRKHKLLDDHFNSVYHRRLPAMRNARLAITSSRTNQYDMLSKPSLWGKQQGTLPEKLFATVISFIPSEPLRRRHRSIILLTRERLPDFPSFTIFLDDDIETIVVTESVEEALHISSQELEYLSTFTFRIFHDVFHKTYAEEPEKLPYWVAPAETKKSKNVSDSKSLTDWELLHLVHENEEIPSTLHPSSEALINRFVFDPWDGRYRYFTMAIDNTLHPSDPPPSFLPRRKFMESIMSYTLSGSKNARAGFLSRCNWQQPVLEVELVRLRRNLLDKMTDTEKDVETRCFVCIEPLRISAIPEEIAASCLAFPAIINRLDAYLIALEGCKTLDLSVKPEYALEAFTKDSDNTEEHRVQQIHVQRGMGKNYERLEFLGDCFLKMATSISLFVQNPDDDEFDFHVNRMCLICNKNLFNTALKKELYQYTRSRGFSRHTWYPDGLTLLHGRDHRKKISAESKHALREKTVADVCEALIGASLLSGGLHNQFDMAVKAVTAVVDSPNHKALCWADYTSSYMLPKYQTQSPDGYELDLGRKVEEKLGYRFKYPRLLHSAFTHPSYPSTWAKVPCYQRLEFLGDSLLDMVCVDDLFYRYPDKDPQWLTEHKMAMVSNKFLGALAVKLGLHTHLRHFSNPLQSQITHYAEEIQAAENESQGAVDYWLVTKDPPKCLPDMVEAYLGAAFVDSDFQFRVVEDFFQRHVKSYFHDMTIYDTFANKHPTTFLQNRLTNEYGCTNYCLKAGEIPVVDGGTVSVLAAVIVHEVVIAEGTASSGRYAKVKASEKALSVLENMGPSEFRVVAMEVASAGISNGVSAPTQASFVDSSAIIQYLSDVLQVTLGALRTELERTGSLLSEAKYNETVQRCTRFASESQVALYVQKDLVGSEESAGADEEAMSTHYIYNLSAEISSSSTTVATVAFIKRPAAIDPALPIPSQIQVMNFPGPASLSNTQAQQNTSLSPRNQNAAGGLKPRTDTEAKTGVPMTKKKFAELELGLLHLQQNVEIPALSLPLHEVVQAALTEAEKRGVKPSVELIDPTILESSTFINSIQTNVNTWIKSIQTITKMSRDADSGSAAQEINFWLSMETALEGIENQLRGDGVSLTMDILRHAKRYQATLSFVADTGLREAADLVQKYNQLMRDFPLDELLSATTLQKVQESLNLIFNHLNKKLKICPYPIKRALALVEAISGDLDSQIHSLLHGRTILHLDYREFRSLMKTCGAIWRTWDENLKEFTNVARESTRRRNEKFIPIKIAARHEKTQERLKYINTFRVNHEQLQRTIVNVLGPKSSSTGEPAAGASSDGAVIVEEIGDVDAVEEVAQAYAALKNVDVLDVSDEGTQQWIQEEIAYNERTSRVENSIIARLRDRLATAKNANEMFRVFSKFNALLVRPKIRGAIGEYQTQLIDNVKQDISSLHERFKQQYGHSEAHAMAQLRDLPPVSGAIVWARQIERQLDAYMRKVEDVLGEDWHLHSEGQKLQAESNLFRKKLDTRPVFESWLHDVQRRHITISGRLFNIVRNRAAGNTLELTVNFDAQVIALFKEVRNLIWLNFQVPHAVSNISKEAKRVYPFAISLMESVRTLLQTNRSIASMTEVAILLNGYVNDAQGMIVKGIPLRWESFVHSYELHVKQSALANGAIESTIPSRGESKHVQFVREFAGSASVLQSKTAVLASINENIQKAIHELKTCPYDASAFKQRLDAIQVAVDKLNLENYVNLGYWVANLNQKIEAILRDRLHRAIREWINSFQEAKNGDHSSQLLNGSQQLVTGEGEAMAYNIEFTELVHEISMRNQVLHLDPPLQFARASWFSQFDNWLGVVCNLEKIKSSRYQISIDVQKVQLSESCFATLPQHCTDELNQVYNAIEARLKEVSNYVDKWLQFQSLWDLRSEQVYDILGDDLSQWLQLLQEIRKSRATFDTSEVSRSFGNIKIDYEQVQTRVNAKYDQWQHEILLRFGSKLGGRMREVHSEIASARRDLEGQTLEAASTAHAVSFITIVQQCKRKAKVWEPEVDLFRQGQATLARQRYQFPSDWLHVENVDGEWAALNELLARKSKIVQDQTEGLRAKIVAEDKVIGDKITEVIAQWNDEKPVSGTIPPDEASRTLSLFQSRLEGLKSEYEMVSKAKEALDLPAGVESALPAILEEVQDFMSVWAALSTIWKSLNDLRDMLWTSVQPRKLRQSIDGLIKMTKEMPSRMRQYAAFEHIQNVLRQLLKVNPLLSDMKSEAVRERHWHKIYKSLKPGQRFSLVSLTLGDVWDLQLTASESVIRNIIAQAQGEMALEEFLKSVRETWQNYSLDLVNYQNKCRLIRGFDDLFAKCSENLNSLQAMRHSPYFKEFEEEATSWEDKLNRVHVLFDVWIDVQRQWVYLEGVFTGNADIKHLLPLESSRFQNINSEFFAVMKKVYKSPFVLDVLAINGVQKSLERLAELLNKIQKALGEYLERERVSFPRFYFVGDEDLLEIIGNSNDIFRVAKHFKKMFAGLSGVLMDDDNNIVGFTSKEGEEVRLKKEINLVKTPRINDWLTAIESNMKLTLAELLAEAVEQFEPLYHATEVDQSAFNDFLANYPAQIVVLASQVVWTNAVQKSLEEDGTTLSALYDSQVRVLELLAATVLGDLDAISRKKCEHMITEFVHQRDVISKLIKANATTPTHYLWLLQMRYVYQPEGDFLQRLYVHMANAKLNYGFEYLGVPERLVRTPLTDRCFLTLTQALCQRLGGSPYGPAGTGKTESVKALGLQLGRFTLVFCCDDTFDFQAMGRIFLGICQVGAWGCFDEFNRLEERILSAVSQQIQNIQIGLKNGETDEKAQIELVGRQLSVNPNTGIFITMNPGYAGRSNLPDNLKKLFRSVAMSKPDKELIAEVMLFSQGFKQAKRLSTQTVPFFDRCSTQLSKQAHYDFGLRALKSVLVSSGGLKRVRIASNDGELGPDEIIEPQIIVQSLRETIAPKLVREDVDRMLDIQSDVFAGVEYVPANYSKLTAAIREIAQELHYVDSEMWITKALQLYQIQTIHHGVMMVGKSGSGKSAAWKILLQALQRIEGVEGVSHIIDSKVMSKEALYGNLDSTTREWTDGLFTGILRKIVDNLRGEDTKRHWIVFDGDVDPEWVENLNSVLDDNKLLTLPNGERLNLPPNVRIMFEVETLKYATLATVSRCGMVWFNDDTVTPAMMISNYVESLRTRTFEDLDDDSAPAGQAAIKTQDAQDMVSNVLKHLMQSSDIIMKSLEEAKKHNHIMEFTDIRALNTLFSLLNKACRNVLEYNIQHVDFPLDSEQIESYISKKLLLALVWSFTGDCPLVDRQAFGQFVSALSTTDLPLDGSSSLIDFDVTLPTAEWSSWQSQVPTIEINTHSITQTDVVIPTVDTVRHEDVLYSWLAEHKPLLLCGPPGSGKTMTLFAALRKLPNMEVVGLNFSSATTPDLLIKTFEQYCEYRKTLNGVIMSPNQIGRWLVVFCDEINLPAPDRYGTQRAITFLRQLVEQNGFWRTSDKTWVTLDRIQFVGACNPPTDAGRTPLAERFLRHSPLIMVDYPGEISLTQIYGTFNSAVLKILPLLRGYSESLTKAMVQFYLESQSRFTSKIQPHYVYSPRELTRWVRGVYEAIKPLESLSIEGLVRIWAHEALRLFQDRLVTEEERNWTSDAIRRIALDNFPTIDEEQALKGPILFSNWLSKNYVPVEQERLRDFVKARLKTFCEEEVDVPLVLFNDVLEHALRIDRVFRQPQGHLILIGVSGSGKTTLSRFVAWMNGLKVFQIKVHGKYSSEDFDDDLRIVLRRAGCKGEKICFIMDESNVLDSGFLERMNTLLANAEVPGLFEGDEFSSLMTACKEGAQRQGLLLDTQEELYKWFTQQIVKNLHVVFTMNPPEEGLSSKAATSPALFNRCVLNWMGDWSDQALFQVGSELTQSVDLDKPNFVAPDSIPVAYRDLSLPASHRDAIVNAMVYIHHSLQRFNQRLQKQQGKTTYLTPRHYLDFVAHYVKLFNEKREDLEEQQRHLNVGLEKLRDTVDKVSDLRASLAQKKTQLEQKDKEANEKLQRMVADQQEAERRKAASLEVQAALEKQEQEVASRKEVVLNDLARAEPAVLEAKKSVSNIKRQHLTEVRSMGNPPASVRLALDAVCTLLGHRVDSWKTIQGIVRRDDFIASIVNYNNEEQMTTKLRVRMQNDFLSNEDFTYERVNRASKACGPLVQWVEAQVNYSEILDRVGPLREEVGKLEEKALNTKAEAQAIENTIQDLESSIATYKAEYAALISETQAIKTEMSRVQFKVDRSVRLLDSLASERTRWEEGSRSFETQINTLVGDVLIAAAFLAYAGFYDQQFRKAMVDDWVNQLVQSGISFKPHNPITEYLSNADERLTWQDHSLPVDDLCTENAIVLKRYNRYPLIIDPSGRVTEFLQKESTERKLTVTSFLDDSFVKQLESALRFGNPILIQDAEYLDPILNHVLNKEYQKTGGRVLIQLGKQEIDFSPSFKLFLSTRDPSAAFPPDVCSRTTFVNFTVTQSSLQTQSLNEVLKFERPDVDARRTDLVKLQGEFKIHLRQLEKRLLQALNESRGNILDDDNVIETLETLKNEAAEISKKMVETEGVMTEVENITHNYSIIARSCSAVFAVLEQLHHVNHFYQFSLQFFVDIFHSVLYHNKRLAQEKDHATRVQIILRNLFITTYQRTSLGLAQKDRITLAMLLAQAAPYPMEKDIIDIILDESTEGADLSTSPELKDPVMSRISNMTLFKSKFPEVPTEQWDQFLSEELAENYVPAVWEDNTEPINRLLRSLLLVKLCRMDRFVPTAERFVETVFGRELFEGSTDLRDIVDQVTATTPISLSSSPGFDASYKVDALVERMQATCANIAMGSDEGLKSADKAISNAATAGTWVLIKNVHLAPSWLQSLEKRLDSLKPHKDFRLFLSMESSPKIPVNLIRASRVLMYEQPAGVRANMKDSLSSLSVRAGKPPVEKARVYLLLCFLHAVVQERLRYAPNLGWKGFWEFNDSDYECCAFIIDHWVDSVTQGRSNVAPQKLPWDMIRTLVTETYGGKVDDIGDFQQLESLVNSFFTPVAFEDDYKLVSGVENDECLTLPGTTGIRDFVEWVNRLPEREPPTYLGLPANAEKLLLVGHGNKVISDLSRVTTLLDEGEQLMVDA</sequence>
<dbReference type="InterPro" id="IPR027417">
    <property type="entry name" value="P-loop_NTPase"/>
</dbReference>
<keyword evidence="9" id="KW-0493">Microtubule</keyword>
<dbReference type="FunFam" id="3.30.160.380:FF:000004">
    <property type="entry name" value="Dicer-like protein 1"/>
    <property type="match status" value="1"/>
</dbReference>
<dbReference type="InterPro" id="IPR035706">
    <property type="entry name" value="AAA_9"/>
</dbReference>
<dbReference type="VEuPathDB" id="FungiDB:AO090120000298"/>
<evidence type="ECO:0000256" key="17">
    <source>
        <dbReference type="ARBA" id="ARBA00022840"/>
    </source>
</evidence>
<dbReference type="Gene3D" id="1.20.140.100">
    <property type="entry name" value="Dynein heavy chain, N-terminal domain 2"/>
    <property type="match status" value="1"/>
</dbReference>
<dbReference type="GO" id="GO:0003006">
    <property type="term" value="P:developmental process involved in reproduction"/>
    <property type="evidence" value="ECO:0007669"/>
    <property type="project" value="UniProtKB-ARBA"/>
</dbReference>
<dbReference type="FunFam" id="1.10.8.720:FF:000003">
    <property type="entry name" value="Cytoplasmic dynein heavy chain 2"/>
    <property type="match status" value="1"/>
</dbReference>
<evidence type="ECO:0000256" key="31">
    <source>
        <dbReference type="SAM" id="Coils"/>
    </source>
</evidence>
<dbReference type="InterPro" id="IPR004273">
    <property type="entry name" value="Dynein_heavy_D6_P-loop"/>
</dbReference>
<dbReference type="InterPro" id="IPR056755">
    <property type="entry name" value="DSRM_2"/>
</dbReference>
<evidence type="ECO:0000256" key="21">
    <source>
        <dbReference type="ARBA" id="ARBA00023054"/>
    </source>
</evidence>
<keyword evidence="16" id="KW-0862">Zinc</keyword>
<feature type="compositionally biased region" description="Polar residues" evidence="32">
    <location>
        <begin position="1650"/>
        <end position="1669"/>
    </location>
</feature>
<dbReference type="GO" id="GO:0051607">
    <property type="term" value="P:defense response to virus"/>
    <property type="evidence" value="ECO:0007669"/>
    <property type="project" value="UniProtKB-KW"/>
</dbReference>
<dbReference type="Gene3D" id="3.20.180.20">
    <property type="entry name" value="Dynein heavy chain, N-terminal domain 2"/>
    <property type="match status" value="1"/>
</dbReference>
<dbReference type="SMART" id="SM00490">
    <property type="entry name" value="HELICc"/>
    <property type="match status" value="1"/>
</dbReference>
<evidence type="ECO:0000256" key="29">
    <source>
        <dbReference type="ARBA" id="ARBA00055055"/>
    </source>
</evidence>
<evidence type="ECO:0000256" key="27">
    <source>
        <dbReference type="ARBA" id="ARBA00033439"/>
    </source>
</evidence>
<dbReference type="CDD" id="cd18802">
    <property type="entry name" value="SF2_C_dicer"/>
    <property type="match status" value="1"/>
</dbReference>
<evidence type="ECO:0000256" key="20">
    <source>
        <dbReference type="ARBA" id="ARBA00023017"/>
    </source>
</evidence>
<dbReference type="FunFam" id="3.20.180.20:FF:000002">
    <property type="entry name" value="Cytoplasmic dynein heavy chain 1"/>
    <property type="match status" value="1"/>
</dbReference>
<dbReference type="Gene3D" id="3.30.160.380">
    <property type="entry name" value="Dicer dimerisation domain"/>
    <property type="match status" value="1"/>
</dbReference>
<dbReference type="FunFam" id="1.10.1520.10:FF:000015">
    <property type="entry name" value="Dicer-like protein 1"/>
    <property type="match status" value="1"/>
</dbReference>
<dbReference type="Pfam" id="PF18198">
    <property type="entry name" value="AAA_lid_11"/>
    <property type="match status" value="1"/>
</dbReference>
<dbReference type="InterPro" id="IPR041466">
    <property type="entry name" value="Dynein_AAA5_ext"/>
</dbReference>
<dbReference type="FunFam" id="1.20.920.30:FF:000001">
    <property type="entry name" value="Cytoplasmic dynein heavy chain 1"/>
    <property type="match status" value="1"/>
</dbReference>
<dbReference type="GO" id="GO:0007097">
    <property type="term" value="P:nuclear migration"/>
    <property type="evidence" value="ECO:0007669"/>
    <property type="project" value="UniProtKB-ARBA"/>
</dbReference>
<dbReference type="InterPro" id="IPR036389">
    <property type="entry name" value="RNase_III_sf"/>
</dbReference>
<dbReference type="Gene3D" id="1.20.58.1120">
    <property type="match status" value="1"/>
</dbReference>
<dbReference type="FunFam" id="1.10.8.710:FF:000005">
    <property type="entry name" value="Cytoplasmic dynein heavy chain 1"/>
    <property type="match status" value="1"/>
</dbReference>
<dbReference type="Pfam" id="PF00271">
    <property type="entry name" value="Helicase_C"/>
    <property type="match status" value="1"/>
</dbReference>
<dbReference type="FunFam" id="1.20.920.20:FF:000002">
    <property type="entry name" value="Cytoplasmic dynein 1 heavy chain"/>
    <property type="match status" value="1"/>
</dbReference>
<keyword evidence="17" id="KW-0067">ATP-binding</keyword>
<dbReference type="InterPro" id="IPR042222">
    <property type="entry name" value="Dynein_2_N"/>
</dbReference>
<evidence type="ECO:0000256" key="14">
    <source>
        <dbReference type="ARBA" id="ARBA00022801"/>
    </source>
</evidence>
<evidence type="ECO:0000256" key="7">
    <source>
        <dbReference type="ARBA" id="ARBA00022197"/>
    </source>
</evidence>
<dbReference type="GO" id="GO:0050688">
    <property type="term" value="P:regulation of defense response to virus"/>
    <property type="evidence" value="ECO:0007669"/>
    <property type="project" value="UniProtKB-KW"/>
</dbReference>
<feature type="domain" description="Dicer dsRNA-binding fold" evidence="37">
    <location>
        <begin position="640"/>
        <end position="730"/>
    </location>
</feature>
<dbReference type="InterPro" id="IPR001650">
    <property type="entry name" value="Helicase_C-like"/>
</dbReference>
<dbReference type="InterPro" id="IPR005034">
    <property type="entry name" value="Dicer_dimerisation"/>
</dbReference>
<feature type="region of interest" description="Disordered" evidence="32">
    <location>
        <begin position="24"/>
        <end position="58"/>
    </location>
</feature>
<feature type="domain" description="PAZ" evidence="34">
    <location>
        <begin position="879"/>
        <end position="1007"/>
    </location>
</feature>
<evidence type="ECO:0000256" key="26">
    <source>
        <dbReference type="ARBA" id="ARBA00025403"/>
    </source>
</evidence>
<dbReference type="FunFam" id="3.40.50.300:FF:000075">
    <property type="entry name" value="Dynein heavy chain, cytoplasmic"/>
    <property type="match status" value="1"/>
</dbReference>
<dbReference type="GO" id="GO:0045505">
    <property type="term" value="F:dynein intermediate chain binding"/>
    <property type="evidence" value="ECO:0007669"/>
    <property type="project" value="InterPro"/>
</dbReference>
<evidence type="ECO:0000259" key="34">
    <source>
        <dbReference type="PROSITE" id="PS50821"/>
    </source>
</evidence>
<evidence type="ECO:0000256" key="19">
    <source>
        <dbReference type="ARBA" id="ARBA00022884"/>
    </source>
</evidence>
<dbReference type="GO" id="GO:0072384">
    <property type="term" value="P:organelle transport along microtubule"/>
    <property type="evidence" value="ECO:0007669"/>
    <property type="project" value="UniProtKB-ARBA"/>
</dbReference>
<dbReference type="InterPro" id="IPR003593">
    <property type="entry name" value="AAA+_ATPase"/>
</dbReference>
<keyword evidence="24" id="KW-0464">Manganese</keyword>
<keyword evidence="14" id="KW-0378">Hydrolase</keyword>
<dbReference type="Pfam" id="PF12777">
    <property type="entry name" value="MT"/>
    <property type="match status" value="1"/>
</dbReference>
<dbReference type="Pfam" id="PF00636">
    <property type="entry name" value="Ribonuclease_3"/>
    <property type="match status" value="2"/>
</dbReference>
<dbReference type="GO" id="GO:0051959">
    <property type="term" value="F:dynein light intermediate chain binding"/>
    <property type="evidence" value="ECO:0007669"/>
    <property type="project" value="InterPro"/>
</dbReference>
<accession>A0A1S9D8N7</accession>
<evidence type="ECO:0000256" key="15">
    <source>
        <dbReference type="ARBA" id="ARBA00022806"/>
    </source>
</evidence>
<dbReference type="InterPro" id="IPR043157">
    <property type="entry name" value="Dynein_AAA1S"/>
</dbReference>
<dbReference type="SMART" id="SM00382">
    <property type="entry name" value="AAA"/>
    <property type="match status" value="4"/>
</dbReference>
<dbReference type="Pfam" id="PF22597">
    <property type="entry name" value="DYN_lid"/>
    <property type="match status" value="1"/>
</dbReference>
<keyword evidence="10" id="KW-0930">Antiviral protein</keyword>
<keyword evidence="13" id="KW-0547">Nucleotide-binding</keyword>
<dbReference type="Pfam" id="PF03028">
    <property type="entry name" value="Dynein_heavy"/>
    <property type="match status" value="1"/>
</dbReference>
<evidence type="ECO:0000256" key="13">
    <source>
        <dbReference type="ARBA" id="ARBA00022741"/>
    </source>
</evidence>
<evidence type="ECO:0000256" key="23">
    <source>
        <dbReference type="ARBA" id="ARBA00023175"/>
    </source>
</evidence>
<evidence type="ECO:0000256" key="18">
    <source>
        <dbReference type="ARBA" id="ARBA00022842"/>
    </source>
</evidence>
<dbReference type="InterPro" id="IPR014001">
    <property type="entry name" value="Helicase_ATP-bd"/>
</dbReference>
<dbReference type="Pfam" id="PF12781">
    <property type="entry name" value="AAA_9"/>
    <property type="match status" value="1"/>
</dbReference>
<dbReference type="GO" id="GO:0030286">
    <property type="term" value="C:dynein complex"/>
    <property type="evidence" value="ECO:0007669"/>
    <property type="project" value="UniProtKB-KW"/>
</dbReference>
<evidence type="ECO:0000256" key="6">
    <source>
        <dbReference type="ARBA" id="ARBA00020797"/>
    </source>
</evidence>
<dbReference type="Gene3D" id="1.10.1520.10">
    <property type="entry name" value="Ribonuclease III domain"/>
    <property type="match status" value="2"/>
</dbReference>
<evidence type="ECO:0000256" key="24">
    <source>
        <dbReference type="ARBA" id="ARBA00023211"/>
    </source>
</evidence>
<dbReference type="eggNOG" id="KOG3595">
    <property type="taxonomic scope" value="Eukaryota"/>
</dbReference>
<dbReference type="SMART" id="SM00535">
    <property type="entry name" value="RIBOc"/>
    <property type="match status" value="2"/>
</dbReference>
<dbReference type="OrthoDB" id="447173at2759"/>
<dbReference type="FunFam" id="3.40.50.300:FF:000829">
    <property type="entry name" value="Dynein heavy chain, cytoplasmic"/>
    <property type="match status" value="1"/>
</dbReference>
<evidence type="ECO:0000259" key="35">
    <source>
        <dbReference type="PROSITE" id="PS51192"/>
    </source>
</evidence>
<dbReference type="Pfam" id="PF12780">
    <property type="entry name" value="AAA_8"/>
    <property type="match status" value="1"/>
</dbReference>
<dbReference type="GO" id="GO:0005874">
    <property type="term" value="C:microtubule"/>
    <property type="evidence" value="ECO:0007669"/>
    <property type="project" value="UniProtKB-KW"/>
</dbReference>
<dbReference type="Pfam" id="PF12775">
    <property type="entry name" value="AAA_7"/>
    <property type="match status" value="1"/>
</dbReference>
<proteinExistence type="inferred from homology"/>
<dbReference type="Pfam" id="PF08385">
    <property type="entry name" value="DHC_N1"/>
    <property type="match status" value="1"/>
</dbReference>
<dbReference type="FunFam" id="3.40.50.300:FF:000071">
    <property type="entry name" value="Cytoplasmic dynein heavy chain 1"/>
    <property type="match status" value="1"/>
</dbReference>
<gene>
    <name evidence="38" type="ORF">OAory_01069730</name>
</gene>
<dbReference type="CDD" id="cd00593">
    <property type="entry name" value="RIBOc"/>
    <property type="match status" value="2"/>
</dbReference>
<evidence type="ECO:0000256" key="1">
    <source>
        <dbReference type="ARBA" id="ARBA00001936"/>
    </source>
</evidence>
<comment type="similarity">
    <text evidence="28 30">Belongs to the helicase family. Dicer subfamily.</text>
</comment>
<dbReference type="InterPro" id="IPR013594">
    <property type="entry name" value="Dynein_heavy_tail"/>
</dbReference>
<dbReference type="GO" id="GO:0006396">
    <property type="term" value="P:RNA processing"/>
    <property type="evidence" value="ECO:0007669"/>
    <property type="project" value="InterPro"/>
</dbReference>
<dbReference type="InterPro" id="IPR035699">
    <property type="entry name" value="AAA_6"/>
</dbReference>
<evidence type="ECO:0000256" key="32">
    <source>
        <dbReference type="SAM" id="MobiDB-lite"/>
    </source>
</evidence>
<evidence type="ECO:0000256" key="3">
    <source>
        <dbReference type="ARBA" id="ARBA00004245"/>
    </source>
</evidence>
<dbReference type="FunFam" id="3.40.50.300:FF:001988">
    <property type="entry name" value="Dicer-like protein 1"/>
    <property type="match status" value="1"/>
</dbReference>
<evidence type="ECO:0000259" key="36">
    <source>
        <dbReference type="PROSITE" id="PS51194"/>
    </source>
</evidence>
<dbReference type="Gene3D" id="1.10.287.2620">
    <property type="match status" value="1"/>
</dbReference>
<feature type="coiled-coil region" evidence="31">
    <location>
        <begin position="4905"/>
        <end position="4946"/>
    </location>
</feature>
<dbReference type="VEuPathDB" id="FungiDB:AO090120000297"/>
<comment type="caution">
    <text evidence="38">The sequence shown here is derived from an EMBL/GenBank/DDBJ whole genome shotgun (WGS) entry which is preliminary data.</text>
</comment>
<dbReference type="InterPro" id="IPR026983">
    <property type="entry name" value="DHC"/>
</dbReference>
<dbReference type="PROSITE" id="PS50142">
    <property type="entry name" value="RNASE_3_2"/>
    <property type="match status" value="2"/>
</dbReference>
<dbReference type="InterPro" id="IPR042219">
    <property type="entry name" value="AAA_lid_11_sf"/>
</dbReference>
<dbReference type="PROSITE" id="PS51327">
    <property type="entry name" value="DICER_DSRBF"/>
    <property type="match status" value="1"/>
</dbReference>
<feature type="domain" description="RNase III" evidence="33">
    <location>
        <begin position="1046"/>
        <end position="1190"/>
    </location>
</feature>
<evidence type="ECO:0000259" key="37">
    <source>
        <dbReference type="PROSITE" id="PS51327"/>
    </source>
</evidence>
<evidence type="ECO:0000313" key="38">
    <source>
        <dbReference type="EMBL" id="OOO05457.1"/>
    </source>
</evidence>
<evidence type="ECO:0000256" key="8">
    <source>
        <dbReference type="ARBA" id="ARBA00022490"/>
    </source>
</evidence>
<evidence type="ECO:0000256" key="10">
    <source>
        <dbReference type="ARBA" id="ARBA00022721"/>
    </source>
</evidence>
<evidence type="ECO:0000256" key="16">
    <source>
        <dbReference type="ARBA" id="ARBA00022833"/>
    </source>
</evidence>
<feature type="region of interest" description="Disordered" evidence="32">
    <location>
        <begin position="1647"/>
        <end position="1684"/>
    </location>
</feature>
<evidence type="ECO:0000256" key="30">
    <source>
        <dbReference type="PROSITE-ProRule" id="PRU00657"/>
    </source>
</evidence>
<keyword evidence="12" id="KW-0677">Repeat</keyword>
<evidence type="ECO:0000256" key="9">
    <source>
        <dbReference type="ARBA" id="ARBA00022701"/>
    </source>
</evidence>
<comment type="cofactor">
    <cofactor evidence="2">
        <name>Mg(2+)</name>
        <dbReference type="ChEBI" id="CHEBI:18420"/>
    </cofactor>
</comment>
<dbReference type="Pfam" id="PF04851">
    <property type="entry name" value="ResIII"/>
    <property type="match status" value="1"/>
</dbReference>
<keyword evidence="11" id="KW-0479">Metal-binding</keyword>
<dbReference type="FunFam" id="1.10.8.1220:FF:000004">
    <property type="entry name" value="Dynein heavy chain, cytoplasmic"/>
    <property type="match status" value="1"/>
</dbReference>
<evidence type="ECO:0000256" key="22">
    <source>
        <dbReference type="ARBA" id="ARBA00023118"/>
    </source>
</evidence>
<keyword evidence="8" id="KW-0963">Cytoplasm</keyword>
<dbReference type="InterPro" id="IPR054354">
    <property type="entry name" value="DYNC2H1-like_lid"/>
</dbReference>
<evidence type="ECO:0000256" key="4">
    <source>
        <dbReference type="ARBA" id="ARBA00008887"/>
    </source>
</evidence>
<dbReference type="InterPro" id="IPR013602">
    <property type="entry name" value="Dynein_heavy_linker"/>
</dbReference>
<dbReference type="Proteomes" id="UP000190312">
    <property type="component" value="Unassembled WGS sequence"/>
</dbReference>
<evidence type="ECO:0000256" key="28">
    <source>
        <dbReference type="ARBA" id="ARBA00035116"/>
    </source>
</evidence>
<dbReference type="GO" id="GO:0004386">
    <property type="term" value="F:helicase activity"/>
    <property type="evidence" value="ECO:0007669"/>
    <property type="project" value="UniProtKB-KW"/>
</dbReference>
<dbReference type="Pfam" id="PF17852">
    <property type="entry name" value="Dynein_AAA_lid"/>
    <property type="match status" value="1"/>
</dbReference>
<dbReference type="GO" id="GO:0003723">
    <property type="term" value="F:RNA binding"/>
    <property type="evidence" value="ECO:0007669"/>
    <property type="project" value="UniProtKB-UniRule"/>
</dbReference>
<evidence type="ECO:0000256" key="12">
    <source>
        <dbReference type="ARBA" id="ARBA00022737"/>
    </source>
</evidence>
<dbReference type="FunFam" id="1.10.472.130:FF:000007">
    <property type="entry name" value="Dynein heavy chain, cytoplasmic"/>
    <property type="match status" value="1"/>
</dbReference>
<dbReference type="Gene3D" id="1.10.8.710">
    <property type="match status" value="1"/>
</dbReference>
<evidence type="ECO:0000256" key="25">
    <source>
        <dbReference type="ARBA" id="ARBA00023212"/>
    </source>
</evidence>
<dbReference type="GO" id="GO:0046872">
    <property type="term" value="F:metal ion binding"/>
    <property type="evidence" value="ECO:0007669"/>
    <property type="project" value="UniProtKB-KW"/>
</dbReference>
<dbReference type="InterPro" id="IPR024743">
    <property type="entry name" value="Dynein_HC_stalk"/>
</dbReference>
<organism evidence="38 39">
    <name type="scientific">Aspergillus oryzae</name>
    <name type="common">Yellow koji mold</name>
    <dbReference type="NCBI Taxonomy" id="5062"/>
    <lineage>
        <taxon>Eukaryota</taxon>
        <taxon>Fungi</taxon>
        <taxon>Dikarya</taxon>
        <taxon>Ascomycota</taxon>
        <taxon>Pezizomycotina</taxon>
        <taxon>Eurotiomycetes</taxon>
        <taxon>Eurotiomycetidae</taxon>
        <taxon>Eurotiales</taxon>
        <taxon>Aspergillaceae</taxon>
        <taxon>Aspergillus</taxon>
        <taxon>Aspergillus subgen. Circumdati</taxon>
    </lineage>
</organism>
<protein>
    <recommendedName>
        <fullName evidence="6">Dicer-like protein 1</fullName>
    </recommendedName>
    <alternativeName>
        <fullName evidence="7">Dynein heavy chain, cytoplasmic</fullName>
    </alternativeName>
    <alternativeName>
        <fullName evidence="27">Dynein heavy chain, cytosolic</fullName>
    </alternativeName>
</protein>
<dbReference type="GO" id="GO:0005524">
    <property type="term" value="F:ATP binding"/>
    <property type="evidence" value="ECO:0007669"/>
    <property type="project" value="UniProtKB-KW"/>
</dbReference>
<dbReference type="Pfam" id="PF12774">
    <property type="entry name" value="AAA_6"/>
    <property type="match status" value="1"/>
</dbReference>
<feature type="domain" description="Helicase ATP-binding" evidence="35">
    <location>
        <begin position="123"/>
        <end position="304"/>
    </location>
</feature>
<dbReference type="GO" id="GO:0003677">
    <property type="term" value="F:DNA binding"/>
    <property type="evidence" value="ECO:0007669"/>
    <property type="project" value="InterPro"/>
</dbReference>
<comment type="function">
    <text evidence="26">Dicer-like endonuclease involved in cleaving double-stranded RNA in the RNA interference (RNAi) pathway. Produces 21 to 25 bp dsRNAs (siRNAs) which target the selective destruction of homologous RNAs leading to sequence-specific suppression of gene expression, called post-transcriptional gene silencing (PTGS). Part of a broad host defense response against viral infection and transposons.</text>
</comment>
<dbReference type="FunFam" id="1.20.58.1120:FF:000003">
    <property type="entry name" value="Cytoplasmic dynein heavy chain 1"/>
    <property type="match status" value="1"/>
</dbReference>
<feature type="coiled-coil region" evidence="31">
    <location>
        <begin position="4679"/>
        <end position="4741"/>
    </location>
</feature>
<comment type="subcellular location">
    <subcellularLocation>
        <location evidence="3">Cytoplasm</location>
        <location evidence="3">Cytoskeleton</location>
    </subcellularLocation>
</comment>
<dbReference type="Gene3D" id="1.10.8.1220">
    <property type="match status" value="1"/>
</dbReference>
<dbReference type="SMART" id="SM00487">
    <property type="entry name" value="DEXDc"/>
    <property type="match status" value="1"/>
</dbReference>
<comment type="cofactor">
    <cofactor evidence="1">
        <name>Mn(2+)</name>
        <dbReference type="ChEBI" id="CHEBI:29035"/>
    </cofactor>
</comment>
<dbReference type="Gene3D" id="1.10.472.130">
    <property type="match status" value="1"/>
</dbReference>
<dbReference type="PANTHER" id="PTHR46532">
    <property type="entry name" value="MALE FERTILITY FACTOR KL5"/>
    <property type="match status" value="1"/>
</dbReference>
<dbReference type="GO" id="GO:0048731">
    <property type="term" value="P:system development"/>
    <property type="evidence" value="ECO:0007669"/>
    <property type="project" value="UniProtKB-ARBA"/>
</dbReference>
<feature type="domain" description="Helicase C-terminal" evidence="36">
    <location>
        <begin position="444"/>
        <end position="617"/>
    </location>
</feature>
<dbReference type="SUPFAM" id="SSF69065">
    <property type="entry name" value="RNase III domain-like"/>
    <property type="match status" value="2"/>
</dbReference>
<dbReference type="FunFam" id="3.40.50.300:FF:000517">
    <property type="entry name" value="Cytoplasmic dynein heavy chain 1"/>
    <property type="match status" value="1"/>
</dbReference>
<evidence type="ECO:0000256" key="11">
    <source>
        <dbReference type="ARBA" id="ARBA00022723"/>
    </source>
</evidence>
<dbReference type="InterPro" id="IPR042228">
    <property type="entry name" value="Dynein_linker_3"/>
</dbReference>
<dbReference type="EMBL" id="MKZY01000009">
    <property type="protein sequence ID" value="OOO05457.1"/>
    <property type="molecule type" value="Genomic_DNA"/>
</dbReference>
<dbReference type="Gene3D" id="1.20.920.30">
    <property type="match status" value="1"/>
</dbReference>
<dbReference type="CDD" id="cd18034">
    <property type="entry name" value="DEXHc_dicer"/>
    <property type="match status" value="1"/>
</dbReference>
<dbReference type="FunFam" id="1.20.140.100:FF:000002">
    <property type="entry name" value="Cytoplasmic dynein heavy chain 1"/>
    <property type="match status" value="1"/>
</dbReference>
<dbReference type="InterPro" id="IPR038248">
    <property type="entry name" value="Dicer_dimer_sf"/>
</dbReference>
<dbReference type="FunFam" id="3.40.50.300:FF:001669">
    <property type="entry name" value="Dicer-like protein 1"/>
    <property type="match status" value="1"/>
</dbReference>
<comment type="function">
    <text evidence="29">Cytoplasmic dynein acts as a motor for the intracellular retrograde motility of vesicles and organelles along microtubules. Dynein has ATPase activity; the force-producing power stroke is thought to occur on release of ADP. Required to maintain uniform nuclear distribution in hyphae.</text>
</comment>
<keyword evidence="21 31" id="KW-0175">Coiled coil</keyword>
<keyword evidence="15" id="KW-0347">Helicase</keyword>
<keyword evidence="20" id="KW-0243">Dynein</keyword>
<dbReference type="Pfam" id="PF03368">
    <property type="entry name" value="Dicer_dimer"/>
    <property type="match status" value="1"/>
</dbReference>
<dbReference type="PROSITE" id="PS51194">
    <property type="entry name" value="HELICASE_CTER"/>
    <property type="match status" value="1"/>
</dbReference>
<dbReference type="Pfam" id="PF24995">
    <property type="entry name" value="DSRM_2"/>
    <property type="match status" value="1"/>
</dbReference>
<dbReference type="Gene3D" id="1.10.8.720">
    <property type="entry name" value="Region D6 of dynein motor"/>
    <property type="match status" value="1"/>
</dbReference>
<dbReference type="Gene3D" id="3.40.50.300">
    <property type="entry name" value="P-loop containing nucleotide triphosphate hydrolases"/>
    <property type="match status" value="7"/>
</dbReference>
<name>A0A1S9D8N7_ASPOZ</name>
<reference evidence="38 39" key="1">
    <citation type="submission" date="2016-10" db="EMBL/GenBank/DDBJ databases">
        <title>Genome sequencing of Aspergillus oryzae BCC7051.</title>
        <authorList>
            <person name="Thammarongtham C."/>
            <person name="Vorapreeda T."/>
            <person name="Nookaew I."/>
            <person name="Srisuk T."/>
            <person name="Land M."/>
            <person name="Jeennor S."/>
            <person name="Laoteng K."/>
        </authorList>
    </citation>
    <scope>NUCLEOTIDE SEQUENCE [LARGE SCALE GENOMIC DNA]</scope>
    <source>
        <strain evidence="38 39">BCC7051</strain>
    </source>
</reference>
<comment type="subunit">
    <text evidence="5">Consists of at least two heavy chains and a number of intermediate and light chains.</text>
</comment>
<dbReference type="PANTHER" id="PTHR46532:SF4">
    <property type="entry name" value="AAA+ ATPASE DOMAIN-CONTAINING PROTEIN"/>
    <property type="match status" value="1"/>
</dbReference>
<evidence type="ECO:0000313" key="39">
    <source>
        <dbReference type="Proteomes" id="UP000190312"/>
    </source>
</evidence>
<dbReference type="InterPro" id="IPR000999">
    <property type="entry name" value="RNase_III_dom"/>
</dbReference>
<dbReference type="FunFam" id="1.10.287.2620:FF:000001">
    <property type="entry name" value="Cytoplasmic dynein heavy chain 1"/>
    <property type="match status" value="1"/>
</dbReference>
<dbReference type="Pfam" id="PF08393">
    <property type="entry name" value="DHC_N2"/>
    <property type="match status" value="1"/>
</dbReference>
<dbReference type="GO" id="GO:0008569">
    <property type="term" value="F:minus-end-directed microtubule motor activity"/>
    <property type="evidence" value="ECO:0007669"/>
    <property type="project" value="InterPro"/>
</dbReference>
<keyword evidence="22" id="KW-0051">Antiviral defense</keyword>
<evidence type="ECO:0000259" key="33">
    <source>
        <dbReference type="PROSITE" id="PS50142"/>
    </source>
</evidence>
<dbReference type="PROSITE" id="PS00517">
    <property type="entry name" value="RNASE_3_1"/>
    <property type="match status" value="1"/>
</dbReference>
<dbReference type="GO" id="GO:0048468">
    <property type="term" value="P:cell development"/>
    <property type="evidence" value="ECO:0007669"/>
    <property type="project" value="UniProtKB-ARBA"/>
</dbReference>
<dbReference type="InterPro" id="IPR024317">
    <property type="entry name" value="Dynein_heavy_chain_D4_dom"/>
</dbReference>
<comment type="similarity">
    <text evidence="4">Belongs to the dynein heavy chain family.</text>
</comment>
<dbReference type="CDD" id="cd00009">
    <property type="entry name" value="AAA"/>
    <property type="match status" value="2"/>
</dbReference>
<feature type="coiled-coil region" evidence="31">
    <location>
        <begin position="3119"/>
        <end position="3146"/>
    </location>
</feature>
<keyword evidence="18" id="KW-0460">Magnesium</keyword>
<dbReference type="Gene3D" id="1.20.920.20">
    <property type="match status" value="1"/>
</dbReference>
<evidence type="ECO:0000256" key="2">
    <source>
        <dbReference type="ARBA" id="ARBA00001946"/>
    </source>
</evidence>
<dbReference type="FunFam" id="3.40.50.300:FF:000122">
    <property type="entry name" value="Cytoplasmic dynein 1 heavy chain"/>
    <property type="match status" value="1"/>
</dbReference>
<dbReference type="Gene3D" id="6.10.140.1060">
    <property type="match status" value="1"/>
</dbReference>
<keyword evidence="25" id="KW-0206">Cytoskeleton</keyword>
<feature type="compositionally biased region" description="Polar residues" evidence="32">
    <location>
        <begin position="24"/>
        <end position="38"/>
    </location>
</feature>
<dbReference type="PROSITE" id="PS51192">
    <property type="entry name" value="HELICASE_ATP_BIND_1"/>
    <property type="match status" value="1"/>
</dbReference>
<dbReference type="SUPFAM" id="SSF52540">
    <property type="entry name" value="P-loop containing nucleoside triphosphate hydrolases"/>
    <property type="match status" value="5"/>
</dbReference>
<dbReference type="GO" id="GO:0004525">
    <property type="term" value="F:ribonuclease III activity"/>
    <property type="evidence" value="ECO:0007669"/>
    <property type="project" value="InterPro"/>
</dbReference>
<feature type="domain" description="RNase III" evidence="33">
    <location>
        <begin position="1241"/>
        <end position="1392"/>
    </location>
</feature>
<evidence type="ECO:0000256" key="5">
    <source>
        <dbReference type="ARBA" id="ARBA00011655"/>
    </source>
</evidence>